<keyword evidence="4" id="KW-0695">RNA-directed DNA polymerase</keyword>
<feature type="domain" description="CCHC-type" evidence="3">
    <location>
        <begin position="361"/>
        <end position="376"/>
    </location>
</feature>
<dbReference type="Pfam" id="PF08284">
    <property type="entry name" value="RVP_2"/>
    <property type="match status" value="1"/>
</dbReference>
<sequence length="591" mass="67649">IIMVNIIPLDNVDDLPVVEPNKHDDVLVVPEPVLVDEDEDPKEEEFEKEEEPQEEEDDMEFDIEEDDNKPKLTSPYEEVDPLNPPLTSFELEPEDVIEVEDTVESEDESSCYRMTSLSRRLCGCEMAMHWSKRKEKQRTIIMLSNAEEKKAECKKLKKELEEARFTNTLLHMQNELVERDLYWTRVRAHEFYREMIRKGFVFEERPNKAIDVSVEDKKSPSSKPRGFPQSVNAAIAAERARHANAGNDVRRSGLVRGQDAIPVTRECTFDGFMKCNPIVFKSCQIIKMNNQKQENTRAMTTALTEKKVSSGTLPVCECCFTLHNGLCMIKCHKCGKVRNKSRYCKEKSVATGANAQPVWTCYDCVKQGHTRNRCPKKVKQEENEEVRGQAYAIKDVELQGLNVVTGTFLLNNRYASILFDSGFDRNFVDNRFSSMLDIDPVKIDASYKVELADGRVVSTNIVLNGCTLELVNYLLEIDLMPIELSTFDDIIGMDWLVKHDAVIIYGEKVVRIPYGNKTLTVESDKGMSRLKVISCIKAHKYIERGCHLFLVHVPEKKPKDKQLEDVPVIRDFPEVFPHDLSGLPPPTQVEF</sequence>
<dbReference type="SUPFAM" id="SSF50630">
    <property type="entry name" value="Acid proteases"/>
    <property type="match status" value="1"/>
</dbReference>
<dbReference type="PROSITE" id="PS50158">
    <property type="entry name" value="ZF_CCHC"/>
    <property type="match status" value="1"/>
</dbReference>
<keyword evidence="1" id="KW-0479">Metal-binding</keyword>
<dbReference type="InterPro" id="IPR032567">
    <property type="entry name" value="RTL1-rel"/>
</dbReference>
<keyword evidence="4" id="KW-0808">Transferase</keyword>
<feature type="region of interest" description="Disordered" evidence="2">
    <location>
        <begin position="32"/>
        <end position="88"/>
    </location>
</feature>
<keyword evidence="4" id="KW-0548">Nucleotidyltransferase</keyword>
<dbReference type="AlphaFoldDB" id="A0A699HIT3"/>
<dbReference type="GO" id="GO:0003676">
    <property type="term" value="F:nucleic acid binding"/>
    <property type="evidence" value="ECO:0007669"/>
    <property type="project" value="InterPro"/>
</dbReference>
<feature type="compositionally biased region" description="Acidic residues" evidence="2">
    <location>
        <begin position="34"/>
        <end position="67"/>
    </location>
</feature>
<proteinExistence type="predicted"/>
<feature type="non-terminal residue" evidence="4">
    <location>
        <position position="1"/>
    </location>
</feature>
<keyword evidence="1" id="KW-0863">Zinc-finger</keyword>
<keyword evidence="1" id="KW-0862">Zinc</keyword>
<dbReference type="GO" id="GO:0008270">
    <property type="term" value="F:zinc ion binding"/>
    <property type="evidence" value="ECO:0007669"/>
    <property type="project" value="UniProtKB-KW"/>
</dbReference>
<dbReference type="CDD" id="cd00303">
    <property type="entry name" value="retropepsin_like"/>
    <property type="match status" value="1"/>
</dbReference>
<evidence type="ECO:0000256" key="1">
    <source>
        <dbReference type="PROSITE-ProRule" id="PRU00047"/>
    </source>
</evidence>
<dbReference type="InterPro" id="IPR001878">
    <property type="entry name" value="Znf_CCHC"/>
</dbReference>
<accession>A0A699HIT3</accession>
<dbReference type="SMART" id="SM00343">
    <property type="entry name" value="ZnF_C2HC"/>
    <property type="match status" value="2"/>
</dbReference>
<dbReference type="GO" id="GO:0003964">
    <property type="term" value="F:RNA-directed DNA polymerase activity"/>
    <property type="evidence" value="ECO:0007669"/>
    <property type="project" value="UniProtKB-KW"/>
</dbReference>
<dbReference type="EMBL" id="BKCJ010167208">
    <property type="protein sequence ID" value="GEY30004.1"/>
    <property type="molecule type" value="Genomic_DNA"/>
</dbReference>
<organism evidence="4">
    <name type="scientific">Tanacetum cinerariifolium</name>
    <name type="common">Dalmatian daisy</name>
    <name type="synonym">Chrysanthemum cinerariifolium</name>
    <dbReference type="NCBI Taxonomy" id="118510"/>
    <lineage>
        <taxon>Eukaryota</taxon>
        <taxon>Viridiplantae</taxon>
        <taxon>Streptophyta</taxon>
        <taxon>Embryophyta</taxon>
        <taxon>Tracheophyta</taxon>
        <taxon>Spermatophyta</taxon>
        <taxon>Magnoliopsida</taxon>
        <taxon>eudicotyledons</taxon>
        <taxon>Gunneridae</taxon>
        <taxon>Pentapetalae</taxon>
        <taxon>asterids</taxon>
        <taxon>campanulids</taxon>
        <taxon>Asterales</taxon>
        <taxon>Asteraceae</taxon>
        <taxon>Asteroideae</taxon>
        <taxon>Anthemideae</taxon>
        <taxon>Anthemidinae</taxon>
        <taxon>Tanacetum</taxon>
    </lineage>
</organism>
<gene>
    <name evidence="4" type="ORF">Tci_401978</name>
</gene>
<name>A0A699HIT3_TANCI</name>
<dbReference type="Gene3D" id="4.10.60.10">
    <property type="entry name" value="Zinc finger, CCHC-type"/>
    <property type="match status" value="1"/>
</dbReference>
<reference evidence="4" key="1">
    <citation type="journal article" date="2019" name="Sci. Rep.">
        <title>Draft genome of Tanacetum cinerariifolium, the natural source of mosquito coil.</title>
        <authorList>
            <person name="Yamashiro T."/>
            <person name="Shiraishi A."/>
            <person name="Satake H."/>
            <person name="Nakayama K."/>
        </authorList>
    </citation>
    <scope>NUCLEOTIDE SEQUENCE</scope>
</reference>
<comment type="caution">
    <text evidence="4">The sequence shown here is derived from an EMBL/GenBank/DDBJ whole genome shotgun (WGS) entry which is preliminary data.</text>
</comment>
<evidence type="ECO:0000256" key="2">
    <source>
        <dbReference type="SAM" id="MobiDB-lite"/>
    </source>
</evidence>
<dbReference type="InterPro" id="IPR021109">
    <property type="entry name" value="Peptidase_aspartic_dom_sf"/>
</dbReference>
<protein>
    <submittedName>
        <fullName evidence="4">Reverse transcriptase domain-containing protein</fullName>
    </submittedName>
</protein>
<evidence type="ECO:0000313" key="4">
    <source>
        <dbReference type="EMBL" id="GEY30004.1"/>
    </source>
</evidence>
<dbReference type="PANTHER" id="PTHR15503">
    <property type="entry name" value="LDOC1 RELATED"/>
    <property type="match status" value="1"/>
</dbReference>
<evidence type="ECO:0000259" key="3">
    <source>
        <dbReference type="PROSITE" id="PS50158"/>
    </source>
</evidence>
<dbReference type="Gene3D" id="2.40.70.10">
    <property type="entry name" value="Acid Proteases"/>
    <property type="match status" value="1"/>
</dbReference>
<dbReference type="PANTHER" id="PTHR15503:SF45">
    <property type="entry name" value="RNA-DIRECTED DNA POLYMERASE HOMOLOG"/>
    <property type="match status" value="1"/>
</dbReference>